<sequence>MRFELVLVPVLLASFSEAKYDQCLLRFNRGICKFDPPRWSYIYSTDKCIPVTSGRCPENRNNFRTKEDCENTC</sequence>
<evidence type="ECO:0000313" key="8">
    <source>
        <dbReference type="WBParaSite" id="MCU_007406-RA"/>
    </source>
</evidence>
<dbReference type="GO" id="GO:0005615">
    <property type="term" value="C:extracellular space"/>
    <property type="evidence" value="ECO:0007669"/>
    <property type="project" value="TreeGrafter"/>
</dbReference>
<evidence type="ECO:0000256" key="6">
    <source>
        <dbReference type="SAM" id="SignalP"/>
    </source>
</evidence>
<dbReference type="PANTHER" id="PTHR10083:SF376">
    <property type="entry name" value="SERINE PEPTIDASE INHIBITOR, KUNITZ TYPE, 3"/>
    <property type="match status" value="1"/>
</dbReference>
<name>A0A5K3FCW9_MESCO</name>
<dbReference type="InterPro" id="IPR002223">
    <property type="entry name" value="Kunitz_BPTI"/>
</dbReference>
<dbReference type="PANTHER" id="PTHR10083">
    <property type="entry name" value="KUNITZ-TYPE PROTEASE INHIBITOR-RELATED"/>
    <property type="match status" value="1"/>
</dbReference>
<dbReference type="GO" id="GO:0004867">
    <property type="term" value="F:serine-type endopeptidase inhibitor activity"/>
    <property type="evidence" value="ECO:0007669"/>
    <property type="project" value="UniProtKB-KW"/>
</dbReference>
<comment type="subcellular location">
    <subcellularLocation>
        <location evidence="1">Secreted</location>
    </subcellularLocation>
</comment>
<feature type="chain" id="PRO_5024309363" evidence="6">
    <location>
        <begin position="19"/>
        <end position="73"/>
    </location>
</feature>
<keyword evidence="2" id="KW-0964">Secreted</keyword>
<organism evidence="8">
    <name type="scientific">Mesocestoides corti</name>
    <name type="common">Flatworm</name>
    <dbReference type="NCBI Taxonomy" id="53468"/>
    <lineage>
        <taxon>Eukaryota</taxon>
        <taxon>Metazoa</taxon>
        <taxon>Spiralia</taxon>
        <taxon>Lophotrochozoa</taxon>
        <taxon>Platyhelminthes</taxon>
        <taxon>Cestoda</taxon>
        <taxon>Eucestoda</taxon>
        <taxon>Cyclophyllidea</taxon>
        <taxon>Mesocestoididae</taxon>
        <taxon>Mesocestoides</taxon>
    </lineage>
</organism>
<evidence type="ECO:0000256" key="3">
    <source>
        <dbReference type="ARBA" id="ARBA00022690"/>
    </source>
</evidence>
<dbReference type="WBParaSite" id="MCU_007406-RA">
    <property type="protein sequence ID" value="MCU_007406-RA"/>
    <property type="gene ID" value="MCU_007406"/>
</dbReference>
<keyword evidence="3" id="KW-0646">Protease inhibitor</keyword>
<accession>A0A5K3FCW9</accession>
<keyword evidence="6" id="KW-0732">Signal</keyword>
<dbReference type="SUPFAM" id="SSF57362">
    <property type="entry name" value="BPTI-like"/>
    <property type="match status" value="1"/>
</dbReference>
<proteinExistence type="predicted"/>
<evidence type="ECO:0000256" key="2">
    <source>
        <dbReference type="ARBA" id="ARBA00022525"/>
    </source>
</evidence>
<dbReference type="Pfam" id="PF00014">
    <property type="entry name" value="Kunitz_BPTI"/>
    <property type="match status" value="1"/>
</dbReference>
<keyword evidence="5" id="KW-1015">Disulfide bond</keyword>
<dbReference type="Gene3D" id="4.10.410.10">
    <property type="entry name" value="Pancreatic trypsin inhibitor Kunitz domain"/>
    <property type="match status" value="1"/>
</dbReference>
<feature type="signal peptide" evidence="6">
    <location>
        <begin position="1"/>
        <end position="18"/>
    </location>
</feature>
<dbReference type="InterPro" id="IPR050098">
    <property type="entry name" value="TFPI/VKTCI-like"/>
</dbReference>
<dbReference type="PROSITE" id="PS50279">
    <property type="entry name" value="BPTI_KUNITZ_2"/>
    <property type="match status" value="1"/>
</dbReference>
<protein>
    <submittedName>
        <fullName evidence="8">BPTI/Kunitz inhibitor domain-containing protein</fullName>
    </submittedName>
</protein>
<evidence type="ECO:0000259" key="7">
    <source>
        <dbReference type="PROSITE" id="PS50279"/>
    </source>
</evidence>
<dbReference type="InterPro" id="IPR036880">
    <property type="entry name" value="Kunitz_BPTI_sf"/>
</dbReference>
<dbReference type="SMART" id="SM00131">
    <property type="entry name" value="KU"/>
    <property type="match status" value="1"/>
</dbReference>
<dbReference type="AlphaFoldDB" id="A0A5K3FCW9"/>
<evidence type="ECO:0000256" key="5">
    <source>
        <dbReference type="ARBA" id="ARBA00023157"/>
    </source>
</evidence>
<feature type="domain" description="BPTI/Kunitz inhibitor" evidence="7">
    <location>
        <begin position="23"/>
        <end position="73"/>
    </location>
</feature>
<evidence type="ECO:0000256" key="1">
    <source>
        <dbReference type="ARBA" id="ARBA00004613"/>
    </source>
</evidence>
<keyword evidence="4" id="KW-0722">Serine protease inhibitor</keyword>
<reference evidence="8" key="1">
    <citation type="submission" date="2019-11" db="UniProtKB">
        <authorList>
            <consortium name="WormBaseParasite"/>
        </authorList>
    </citation>
    <scope>IDENTIFICATION</scope>
</reference>
<evidence type="ECO:0000256" key="4">
    <source>
        <dbReference type="ARBA" id="ARBA00022900"/>
    </source>
</evidence>